<gene>
    <name evidence="1" type="ORF">D9Q98_010217</name>
</gene>
<organism evidence="1 2">
    <name type="scientific">Chlorella vulgaris</name>
    <name type="common">Green alga</name>
    <dbReference type="NCBI Taxonomy" id="3077"/>
    <lineage>
        <taxon>Eukaryota</taxon>
        <taxon>Viridiplantae</taxon>
        <taxon>Chlorophyta</taxon>
        <taxon>core chlorophytes</taxon>
        <taxon>Trebouxiophyceae</taxon>
        <taxon>Chlorellales</taxon>
        <taxon>Chlorellaceae</taxon>
        <taxon>Chlorella clade</taxon>
        <taxon>Chlorella</taxon>
    </lineage>
</organism>
<evidence type="ECO:0000313" key="2">
    <source>
        <dbReference type="Proteomes" id="UP001055712"/>
    </source>
</evidence>
<reference evidence="1" key="1">
    <citation type="journal article" date="2019" name="Plant J.">
        <title>Chlorella vulgaris genome assembly and annotation reveals the molecular basis for metabolic acclimation to high light conditions.</title>
        <authorList>
            <person name="Cecchin M."/>
            <person name="Marcolungo L."/>
            <person name="Rossato M."/>
            <person name="Girolomoni L."/>
            <person name="Cosentino E."/>
            <person name="Cuine S."/>
            <person name="Li-Beisson Y."/>
            <person name="Delledonne M."/>
            <person name="Ballottari M."/>
        </authorList>
    </citation>
    <scope>NUCLEOTIDE SEQUENCE</scope>
    <source>
        <strain evidence="1">211/11P</strain>
    </source>
</reference>
<comment type="caution">
    <text evidence="1">The sequence shown here is derived from an EMBL/GenBank/DDBJ whole genome shotgun (WGS) entry which is preliminary data.</text>
</comment>
<protein>
    <submittedName>
        <fullName evidence="1">Uncharacterized protein</fullName>
    </submittedName>
</protein>
<reference evidence="1" key="2">
    <citation type="submission" date="2020-11" db="EMBL/GenBank/DDBJ databases">
        <authorList>
            <person name="Cecchin M."/>
            <person name="Marcolungo L."/>
            <person name="Rossato M."/>
            <person name="Girolomoni L."/>
            <person name="Cosentino E."/>
            <person name="Cuine S."/>
            <person name="Li-Beisson Y."/>
            <person name="Delledonne M."/>
            <person name="Ballottari M."/>
        </authorList>
    </citation>
    <scope>NUCLEOTIDE SEQUENCE</scope>
    <source>
        <strain evidence="1">211/11P</strain>
        <tissue evidence="1">Whole cell</tissue>
    </source>
</reference>
<proteinExistence type="predicted"/>
<sequence length="393" mass="43386">MAGGRWKDAPDIISFIEQQKEATCTQVKALTGVLSGVAGTAPASGLPLHFPELELFETHPRHPAVRAAACAWGKALMLSCWMGHLTPWRPEWFANLCHPQHWPQSCPHGGCKVVGCRGNGVRLSPDGSQYVLVVSHHKTSDNSSVRDRAPISYPFPPSLFVWLDVWFKWCWPLVAAQGTTTMFCTFHQGVPLKSSGITTLFKGWIRVCPKFARHIFITDRMSRGGAGPDHEPAAWSMGNSMYQWLTTYFPTFKLEQMKQSQLHMEHYRHQALEQLGQAAADPLTLLAGAAPAALPALPAHQPQPAELGQQLEQMQQQHQEFQAAVLQQLEQLRAAAPAVQPAAAQPAAQLAAVKQEPVWPADSEWDDFTIDLTYSSSLDYDSATESMHTSPTL</sequence>
<keyword evidence="2" id="KW-1185">Reference proteome</keyword>
<dbReference type="EMBL" id="SIDB01000008">
    <property type="protein sequence ID" value="KAI3429906.1"/>
    <property type="molecule type" value="Genomic_DNA"/>
</dbReference>
<dbReference type="Proteomes" id="UP001055712">
    <property type="component" value="Unassembled WGS sequence"/>
</dbReference>
<accession>A0A9D4YWG2</accession>
<evidence type="ECO:0000313" key="1">
    <source>
        <dbReference type="EMBL" id="KAI3429906.1"/>
    </source>
</evidence>
<name>A0A9D4YWG2_CHLVU</name>
<dbReference type="AlphaFoldDB" id="A0A9D4YWG2"/>